<dbReference type="InterPro" id="IPR038501">
    <property type="entry name" value="Spore_GerAC_C_sf"/>
</dbReference>
<dbReference type="Pfam" id="PF05504">
    <property type="entry name" value="Spore_GerAC"/>
    <property type="match status" value="1"/>
</dbReference>
<comment type="similarity">
    <text evidence="2">Belongs to the GerABKC lipoprotein family.</text>
</comment>
<dbReference type="Pfam" id="PF25198">
    <property type="entry name" value="Spore_GerAC_N"/>
    <property type="match status" value="1"/>
</dbReference>
<dbReference type="EMBL" id="CZBY01000036">
    <property type="protein sequence ID" value="CUQ92798.1"/>
    <property type="molecule type" value="Genomic_DNA"/>
</dbReference>
<name>A0A175A7Q7_9FIRM</name>
<protein>
    <submittedName>
        <fullName evidence="11">Germination protein, Ger(X)C family</fullName>
    </submittedName>
</protein>
<evidence type="ECO:0000256" key="8">
    <source>
        <dbReference type="SAM" id="MobiDB-lite"/>
    </source>
</evidence>
<keyword evidence="5" id="KW-0472">Membrane</keyword>
<keyword evidence="7" id="KW-0449">Lipoprotein</keyword>
<dbReference type="InterPro" id="IPR046953">
    <property type="entry name" value="Spore_GerAC-like_C"/>
</dbReference>
<evidence type="ECO:0000256" key="2">
    <source>
        <dbReference type="ARBA" id="ARBA00007886"/>
    </source>
</evidence>
<dbReference type="PANTHER" id="PTHR35789">
    <property type="entry name" value="SPORE GERMINATION PROTEIN B3"/>
    <property type="match status" value="1"/>
</dbReference>
<dbReference type="OrthoDB" id="9816067at2"/>
<evidence type="ECO:0000256" key="4">
    <source>
        <dbReference type="ARBA" id="ARBA00022729"/>
    </source>
</evidence>
<evidence type="ECO:0000259" key="10">
    <source>
        <dbReference type="Pfam" id="PF25198"/>
    </source>
</evidence>
<dbReference type="InterPro" id="IPR008844">
    <property type="entry name" value="Spore_GerAC-like"/>
</dbReference>
<evidence type="ECO:0000256" key="3">
    <source>
        <dbReference type="ARBA" id="ARBA00022544"/>
    </source>
</evidence>
<feature type="region of interest" description="Disordered" evidence="8">
    <location>
        <begin position="208"/>
        <end position="228"/>
    </location>
</feature>
<dbReference type="Gene3D" id="3.30.300.210">
    <property type="entry name" value="Nutrient germinant receptor protein C, domain 3"/>
    <property type="match status" value="1"/>
</dbReference>
<evidence type="ECO:0000256" key="7">
    <source>
        <dbReference type="ARBA" id="ARBA00023288"/>
    </source>
</evidence>
<evidence type="ECO:0000259" key="9">
    <source>
        <dbReference type="Pfam" id="PF05504"/>
    </source>
</evidence>
<keyword evidence="6" id="KW-0564">Palmitate</keyword>
<dbReference type="Proteomes" id="UP000095662">
    <property type="component" value="Unassembled WGS sequence"/>
</dbReference>
<evidence type="ECO:0000256" key="6">
    <source>
        <dbReference type="ARBA" id="ARBA00023139"/>
    </source>
</evidence>
<dbReference type="GO" id="GO:0009847">
    <property type="term" value="P:spore germination"/>
    <property type="evidence" value="ECO:0007669"/>
    <property type="project" value="InterPro"/>
</dbReference>
<dbReference type="STRING" id="39492.ERS852540_02604"/>
<dbReference type="InterPro" id="IPR057336">
    <property type="entry name" value="GerAC_N"/>
</dbReference>
<feature type="domain" description="Spore germination GerAC-like C-terminal" evidence="9">
    <location>
        <begin position="237"/>
        <end position="397"/>
    </location>
</feature>
<evidence type="ECO:0000256" key="5">
    <source>
        <dbReference type="ARBA" id="ARBA00023136"/>
    </source>
</evidence>
<proteinExistence type="inferred from homology"/>
<dbReference type="GO" id="GO:0016020">
    <property type="term" value="C:membrane"/>
    <property type="evidence" value="ECO:0007669"/>
    <property type="project" value="UniProtKB-SubCell"/>
</dbReference>
<keyword evidence="4" id="KW-0732">Signal</keyword>
<dbReference type="PROSITE" id="PS51257">
    <property type="entry name" value="PROKAR_LIPOPROTEIN"/>
    <property type="match status" value="1"/>
</dbReference>
<evidence type="ECO:0000313" key="11">
    <source>
        <dbReference type="EMBL" id="CUQ92798.1"/>
    </source>
</evidence>
<organism evidence="11 12">
    <name type="scientific">[Eubacterium] siraeum</name>
    <dbReference type="NCBI Taxonomy" id="39492"/>
    <lineage>
        <taxon>Bacteria</taxon>
        <taxon>Bacillati</taxon>
        <taxon>Bacillota</taxon>
        <taxon>Clostridia</taxon>
        <taxon>Eubacteriales</taxon>
        <taxon>Oscillospiraceae</taxon>
        <taxon>Oscillospiraceae incertae sedis</taxon>
    </lineage>
</organism>
<evidence type="ECO:0000256" key="1">
    <source>
        <dbReference type="ARBA" id="ARBA00004635"/>
    </source>
</evidence>
<comment type="subcellular location">
    <subcellularLocation>
        <location evidence="1">Membrane</location>
        <topology evidence="1">Lipid-anchor</topology>
    </subcellularLocation>
</comment>
<dbReference type="NCBIfam" id="TIGR02887">
    <property type="entry name" value="spore_ger_x_C"/>
    <property type="match status" value="1"/>
</dbReference>
<accession>A0A175A7Q7</accession>
<sequence>MRMIRAVAIMLTLTVTITLVGCVSYVDLSDRAIVQAIGIDYLPDKKVYRISVQYFNQSSEGGQNQIDKTQDNVLKSVGEGESIFAAAKNASMLTGKDLLLSENRLIIIGKELRKYKLGDTLEFFVGNYHSHPQAYVAAAEDTAEELLDIRFKEGSTSSQRLANLIHNASVESRNKSTYPYQVMTMLCTSTESAFLPLLRTATLKTDVTIPKETGGGKGNGGGEEQSEDGEKTIILDGGVVFKGGKELCRVDDDGAMAIFFMNDTPSEYSFTVPLGQNAKPSVTLIGVTRSIKATEYNGKVKFDVSFSASGKIGSKGGIKEDDKKAAEKVAGPAERELKRKIESSVIPIAEKGCDVFGLENTLRRCCNRFYRENKDRVGEIIAESEIEVNVNIDIFSQGIGGA</sequence>
<gene>
    <name evidence="11" type="ORF">ERS852540_02604</name>
</gene>
<feature type="domain" description="Spore germination protein N-terminal" evidence="10">
    <location>
        <begin position="25"/>
        <end position="199"/>
    </location>
</feature>
<evidence type="ECO:0000313" key="12">
    <source>
        <dbReference type="Proteomes" id="UP000095662"/>
    </source>
</evidence>
<reference evidence="11 12" key="1">
    <citation type="submission" date="2015-09" db="EMBL/GenBank/DDBJ databases">
        <authorList>
            <consortium name="Pathogen Informatics"/>
        </authorList>
    </citation>
    <scope>NUCLEOTIDE SEQUENCE [LARGE SCALE GENOMIC DNA]</scope>
    <source>
        <strain evidence="11 12">2789STDY5834928</strain>
    </source>
</reference>
<keyword evidence="3" id="KW-0309">Germination</keyword>
<dbReference type="PANTHER" id="PTHR35789:SF1">
    <property type="entry name" value="SPORE GERMINATION PROTEIN B3"/>
    <property type="match status" value="1"/>
</dbReference>
<dbReference type="AlphaFoldDB" id="A0A175A7Q7"/>
<feature type="compositionally biased region" description="Gly residues" evidence="8">
    <location>
        <begin position="213"/>
        <end position="223"/>
    </location>
</feature>